<name>A0ABW5NBV5_9FLAO</name>
<comment type="caution">
    <text evidence="2">The sequence shown here is derived from an EMBL/GenBank/DDBJ whole genome shotgun (WGS) entry which is preliminary data.</text>
</comment>
<reference evidence="3" key="1">
    <citation type="journal article" date="2019" name="Int. J. Syst. Evol. Microbiol.">
        <title>The Global Catalogue of Microorganisms (GCM) 10K type strain sequencing project: providing services to taxonomists for standard genome sequencing and annotation.</title>
        <authorList>
            <consortium name="The Broad Institute Genomics Platform"/>
            <consortium name="The Broad Institute Genome Sequencing Center for Infectious Disease"/>
            <person name="Wu L."/>
            <person name="Ma J."/>
        </authorList>
    </citation>
    <scope>NUCLEOTIDE SEQUENCE [LARGE SCALE GENOMIC DNA]</scope>
    <source>
        <strain evidence="3">KCTC 42423</strain>
    </source>
</reference>
<sequence>MRIYLYLTITLFWAGIVYCQNKVSLYDVVEIPQSLLLNPGAEVNFNYHAGIPFLSHYHVNAGLRGASVHDVFADDGRDINVKIEETLHKLTSNDYVTLTQQAEILSVGWRSKRDKNMYFSAGLYEELDLIAYFPKDFAILAYEGNRDHLNRPFRFSDISAVVDFLTVYHFGINKKIDKQWTFGARAKVYSSIFNMRSTRNFGAFTTIETPNGNNIYQHVISNADVAVKTAGYASLRAIESEDTDDGAKQVKNKFIGRALLGGNLGVGADIGFSYRFKDYWTLTGSLTDLGVIFYTKDVETYKAEGNYVFEGFETPVHMSDNNIEDFVEDFKAAVGLDTIHKSYVAMRPLKINSSIKYSFNRYDENCNCYEKGEGPMRSDALGLQLFSVFRPKRPQVAASVFYYKRLWSFLSAKVNYTVDDHSLTNVGLLLSTRINKFNFYISGNNLFEYSNLAKARGASVNFGFNLIM</sequence>
<gene>
    <name evidence="2" type="ORF">ACFSTE_12445</name>
</gene>
<dbReference type="Proteomes" id="UP001597459">
    <property type="component" value="Unassembled WGS sequence"/>
</dbReference>
<evidence type="ECO:0000313" key="3">
    <source>
        <dbReference type="Proteomes" id="UP001597459"/>
    </source>
</evidence>
<accession>A0ABW5NBV5</accession>
<dbReference type="Pfam" id="PF18990">
    <property type="entry name" value="DUF5723"/>
    <property type="match status" value="1"/>
</dbReference>
<organism evidence="2 3">
    <name type="scientific">Aquimarina hainanensis</name>
    <dbReference type="NCBI Taxonomy" id="1578017"/>
    <lineage>
        <taxon>Bacteria</taxon>
        <taxon>Pseudomonadati</taxon>
        <taxon>Bacteroidota</taxon>
        <taxon>Flavobacteriia</taxon>
        <taxon>Flavobacteriales</taxon>
        <taxon>Flavobacteriaceae</taxon>
        <taxon>Aquimarina</taxon>
    </lineage>
</organism>
<dbReference type="EMBL" id="JBHULX010000022">
    <property type="protein sequence ID" value="MFD2591639.1"/>
    <property type="molecule type" value="Genomic_DNA"/>
</dbReference>
<dbReference type="RefSeq" id="WP_378253357.1">
    <property type="nucleotide sequence ID" value="NZ_JBHSJV010000001.1"/>
</dbReference>
<protein>
    <submittedName>
        <fullName evidence="2">DUF5723 family protein</fullName>
    </submittedName>
</protein>
<dbReference type="InterPro" id="IPR043781">
    <property type="entry name" value="DUF5723"/>
</dbReference>
<feature type="domain" description="DUF5723" evidence="1">
    <location>
        <begin position="39"/>
        <end position="441"/>
    </location>
</feature>
<evidence type="ECO:0000313" key="2">
    <source>
        <dbReference type="EMBL" id="MFD2591639.1"/>
    </source>
</evidence>
<keyword evidence="3" id="KW-1185">Reference proteome</keyword>
<proteinExistence type="predicted"/>
<evidence type="ECO:0000259" key="1">
    <source>
        <dbReference type="Pfam" id="PF18990"/>
    </source>
</evidence>